<dbReference type="GO" id="GO:0009279">
    <property type="term" value="C:cell outer membrane"/>
    <property type="evidence" value="ECO:0007669"/>
    <property type="project" value="UniProtKB-SubCell"/>
</dbReference>
<evidence type="ECO:0000259" key="6">
    <source>
        <dbReference type="Pfam" id="PF07980"/>
    </source>
</evidence>
<name>A0A399D0P2_9BACT</name>
<comment type="caution">
    <text evidence="8">The sequence shown here is derived from an EMBL/GenBank/DDBJ whole genome shotgun (WGS) entry which is preliminary data.</text>
</comment>
<dbReference type="CDD" id="cd08977">
    <property type="entry name" value="SusD"/>
    <property type="match status" value="1"/>
</dbReference>
<dbReference type="InterPro" id="IPR033985">
    <property type="entry name" value="SusD-like_N"/>
</dbReference>
<accession>A0A399D0P2</accession>
<proteinExistence type="inferred from homology"/>
<dbReference type="Pfam" id="PF07980">
    <property type="entry name" value="SusD_RagB"/>
    <property type="match status" value="1"/>
</dbReference>
<keyword evidence="4" id="KW-0472">Membrane</keyword>
<dbReference type="OrthoDB" id="1016139at2"/>
<evidence type="ECO:0000313" key="9">
    <source>
        <dbReference type="Proteomes" id="UP000266441"/>
    </source>
</evidence>
<dbReference type="AlphaFoldDB" id="A0A399D0P2"/>
<evidence type="ECO:0000256" key="5">
    <source>
        <dbReference type="ARBA" id="ARBA00023237"/>
    </source>
</evidence>
<evidence type="ECO:0000256" key="2">
    <source>
        <dbReference type="ARBA" id="ARBA00006275"/>
    </source>
</evidence>
<dbReference type="Pfam" id="PF14322">
    <property type="entry name" value="SusD-like_3"/>
    <property type="match status" value="1"/>
</dbReference>
<evidence type="ECO:0000256" key="4">
    <source>
        <dbReference type="ARBA" id="ARBA00023136"/>
    </source>
</evidence>
<reference evidence="8 9" key="1">
    <citation type="journal article" date="2015" name="Int. J. Syst. Evol. Microbiol.">
        <title>Mariniphaga sediminis sp. nov., isolated from coastal sediment.</title>
        <authorList>
            <person name="Wang F.Q."/>
            <person name="Shen Q.Y."/>
            <person name="Chen G.J."/>
            <person name="Du Z.J."/>
        </authorList>
    </citation>
    <scope>NUCLEOTIDE SEQUENCE [LARGE SCALE GENOMIC DNA]</scope>
    <source>
        <strain evidence="8 9">SY21</strain>
    </source>
</reference>
<dbReference type="Proteomes" id="UP000266441">
    <property type="component" value="Unassembled WGS sequence"/>
</dbReference>
<evidence type="ECO:0000313" key="8">
    <source>
        <dbReference type="EMBL" id="RIH65565.1"/>
    </source>
</evidence>
<evidence type="ECO:0000259" key="7">
    <source>
        <dbReference type="Pfam" id="PF14322"/>
    </source>
</evidence>
<dbReference type="InterPro" id="IPR011990">
    <property type="entry name" value="TPR-like_helical_dom_sf"/>
</dbReference>
<dbReference type="RefSeq" id="WP_119349407.1">
    <property type="nucleotide sequence ID" value="NZ_QWET01000005.1"/>
</dbReference>
<keyword evidence="3" id="KW-0732">Signal</keyword>
<dbReference type="SUPFAM" id="SSF48452">
    <property type="entry name" value="TPR-like"/>
    <property type="match status" value="1"/>
</dbReference>
<feature type="domain" description="RagB/SusD" evidence="6">
    <location>
        <begin position="342"/>
        <end position="494"/>
    </location>
</feature>
<dbReference type="Gene3D" id="1.25.40.390">
    <property type="match status" value="1"/>
</dbReference>
<keyword evidence="5" id="KW-0998">Cell outer membrane</keyword>
<organism evidence="8 9">
    <name type="scientific">Mariniphaga sediminis</name>
    <dbReference type="NCBI Taxonomy" id="1628158"/>
    <lineage>
        <taxon>Bacteria</taxon>
        <taxon>Pseudomonadati</taxon>
        <taxon>Bacteroidota</taxon>
        <taxon>Bacteroidia</taxon>
        <taxon>Marinilabiliales</taxon>
        <taxon>Prolixibacteraceae</taxon>
        <taxon>Mariniphaga</taxon>
    </lineage>
</organism>
<comment type="subcellular location">
    <subcellularLocation>
        <location evidence="1">Cell outer membrane</location>
    </subcellularLocation>
</comment>
<evidence type="ECO:0000256" key="1">
    <source>
        <dbReference type="ARBA" id="ARBA00004442"/>
    </source>
</evidence>
<sequence length="496" mass="56310">MKSIKKITILLIVTFFYYSCDDLINTDPKSVITAGSFWKTENDAEGAMVGMYAYLRDIAGFNLYHLGEARADVVTLGTVGEGGWAKYYYNTLNPDDAGPSWNSFYTLINSANLIIKYVPDIEFSSEQNKNNMLAQAYTMRAWAYFVMTKTWGDLIIRTEPSEGFTAESTQKERMPQTEVFTLIKKDIDEAIKLFPNNDYPAKRCFWSKPAALALKADVYLWTGKRAQGGDADIQVALSALNEIDNSDVKLLPTYEDIFDYANKGNNEILMAVRFEENEVGSNVYRDMYLIMSAIPSNIDQATRDKIGALGGGSNNITVPTDYFKSLFTEDDQRKDATFFEIYRLDEQNNPTDYYTTIVTKFSGTVVGGSRAFLDDIILYRYADILLLKAEAKNALDQDPSDEINEIRLRAYGDNFAQHEFVSGTKEANDYAILEERLRELGFEGKRWWDLIRFGKAIEILPELQNKSNPEHLLLWPISNSILSLEVLVQQNPGYTN</sequence>
<dbReference type="InterPro" id="IPR012944">
    <property type="entry name" value="SusD_RagB_dom"/>
</dbReference>
<feature type="domain" description="SusD-like N-terminal" evidence="7">
    <location>
        <begin position="80"/>
        <end position="220"/>
    </location>
</feature>
<keyword evidence="9" id="KW-1185">Reference proteome</keyword>
<dbReference type="EMBL" id="QWET01000005">
    <property type="protein sequence ID" value="RIH65565.1"/>
    <property type="molecule type" value="Genomic_DNA"/>
</dbReference>
<gene>
    <name evidence="8" type="ORF">D1164_07800</name>
</gene>
<comment type="similarity">
    <text evidence="2">Belongs to the SusD family.</text>
</comment>
<evidence type="ECO:0000256" key="3">
    <source>
        <dbReference type="ARBA" id="ARBA00022729"/>
    </source>
</evidence>
<protein>
    <submittedName>
        <fullName evidence="8">RagB/SusD family nutrient uptake outer membrane protein</fullName>
    </submittedName>
</protein>